<evidence type="ECO:0000313" key="1">
    <source>
        <dbReference type="EMBL" id="PUZ58462.1"/>
    </source>
</evidence>
<keyword evidence="2" id="KW-1185">Reference proteome</keyword>
<sequence>MLFLQVGLICVHGLHNPGLTRLAVLLIHGRPRSMFSGSFADSAFFTRGGASLVTRHTKHISKCLFLLFFKFLLIWSFRAHHFKYNKKNQYRNLTDALTLIGLYLQLTDPSDIMGCQTMLE</sequence>
<proteinExistence type="predicted"/>
<dbReference type="EMBL" id="CM009753">
    <property type="protein sequence ID" value="PUZ58462.1"/>
    <property type="molecule type" value="Genomic_DNA"/>
</dbReference>
<dbReference type="Proteomes" id="UP000244336">
    <property type="component" value="Chromosome 5"/>
</dbReference>
<name>A0A2T7DSB1_9POAL</name>
<organism evidence="1 2">
    <name type="scientific">Panicum hallii var. hallii</name>
    <dbReference type="NCBI Taxonomy" id="1504633"/>
    <lineage>
        <taxon>Eukaryota</taxon>
        <taxon>Viridiplantae</taxon>
        <taxon>Streptophyta</taxon>
        <taxon>Embryophyta</taxon>
        <taxon>Tracheophyta</taxon>
        <taxon>Spermatophyta</taxon>
        <taxon>Magnoliopsida</taxon>
        <taxon>Liliopsida</taxon>
        <taxon>Poales</taxon>
        <taxon>Poaceae</taxon>
        <taxon>PACMAD clade</taxon>
        <taxon>Panicoideae</taxon>
        <taxon>Panicodae</taxon>
        <taxon>Paniceae</taxon>
        <taxon>Panicinae</taxon>
        <taxon>Panicum</taxon>
        <taxon>Panicum sect. Panicum</taxon>
    </lineage>
</organism>
<dbReference type="Gramene" id="PUZ58462">
    <property type="protein sequence ID" value="PUZ58462"/>
    <property type="gene ID" value="GQ55_5G511100"/>
</dbReference>
<dbReference type="AlphaFoldDB" id="A0A2T7DSB1"/>
<reference evidence="1 2" key="1">
    <citation type="submission" date="2018-04" db="EMBL/GenBank/DDBJ databases">
        <title>WGS assembly of Panicum hallii var. hallii HAL2.</title>
        <authorList>
            <person name="Lovell J."/>
            <person name="Jenkins J."/>
            <person name="Lowry D."/>
            <person name="Mamidi S."/>
            <person name="Sreedasyam A."/>
            <person name="Weng X."/>
            <person name="Barry K."/>
            <person name="Bonette J."/>
            <person name="Campitelli B."/>
            <person name="Daum C."/>
            <person name="Gordon S."/>
            <person name="Gould B."/>
            <person name="Lipzen A."/>
            <person name="MacQueen A."/>
            <person name="Palacio-Mejia J."/>
            <person name="Plott C."/>
            <person name="Shakirov E."/>
            <person name="Shu S."/>
            <person name="Yoshinaga Y."/>
            <person name="Zane M."/>
            <person name="Rokhsar D."/>
            <person name="Grimwood J."/>
            <person name="Schmutz J."/>
            <person name="Juenger T."/>
        </authorList>
    </citation>
    <scope>NUCLEOTIDE SEQUENCE [LARGE SCALE GENOMIC DNA]</scope>
    <source>
        <strain evidence="2">cv. HAL2</strain>
    </source>
</reference>
<accession>A0A2T7DSB1</accession>
<gene>
    <name evidence="1" type="ORF">GQ55_5G511100</name>
</gene>
<protein>
    <submittedName>
        <fullName evidence="1">Uncharacterized protein</fullName>
    </submittedName>
</protein>
<evidence type="ECO:0000313" key="2">
    <source>
        <dbReference type="Proteomes" id="UP000244336"/>
    </source>
</evidence>